<feature type="domain" description="Uroporphyrinogen decarboxylase (URO-D)" evidence="1">
    <location>
        <begin position="1"/>
        <end position="125"/>
    </location>
</feature>
<dbReference type="PANTHER" id="PTHR47099:SF1">
    <property type="entry name" value="METHYLCOBAMIDE:COM METHYLTRANSFERASE MTBA"/>
    <property type="match status" value="1"/>
</dbReference>
<dbReference type="InterPro" id="IPR038071">
    <property type="entry name" value="UROD/MetE-like_sf"/>
</dbReference>
<dbReference type="Proteomes" id="UP001174909">
    <property type="component" value="Unassembled WGS sequence"/>
</dbReference>
<accession>A0AA35QT94</accession>
<keyword evidence="2" id="KW-0489">Methyltransferase</keyword>
<dbReference type="SUPFAM" id="SSF51726">
    <property type="entry name" value="UROD/MetE-like"/>
    <property type="match status" value="1"/>
</dbReference>
<dbReference type="EMBL" id="CASHTH010000055">
    <property type="protein sequence ID" value="CAI7990109.1"/>
    <property type="molecule type" value="Genomic_DNA"/>
</dbReference>
<proteinExistence type="predicted"/>
<dbReference type="InterPro" id="IPR052024">
    <property type="entry name" value="Methanogen_methyltrans"/>
</dbReference>
<protein>
    <submittedName>
        <fullName evidence="2">Methylated-thiol--coenzyme M methyltransferase</fullName>
    </submittedName>
</protein>
<organism evidence="2 3">
    <name type="scientific">Geodia barretti</name>
    <name type="common">Barrett's horny sponge</name>
    <dbReference type="NCBI Taxonomy" id="519541"/>
    <lineage>
        <taxon>Eukaryota</taxon>
        <taxon>Metazoa</taxon>
        <taxon>Porifera</taxon>
        <taxon>Demospongiae</taxon>
        <taxon>Heteroscleromorpha</taxon>
        <taxon>Tetractinellida</taxon>
        <taxon>Astrophorina</taxon>
        <taxon>Geodiidae</taxon>
        <taxon>Geodia</taxon>
    </lineage>
</organism>
<evidence type="ECO:0000313" key="2">
    <source>
        <dbReference type="EMBL" id="CAI7990109.1"/>
    </source>
</evidence>
<feature type="domain" description="Uroporphyrinogen decarboxylase (URO-D)" evidence="1">
    <location>
        <begin position="129"/>
        <end position="264"/>
    </location>
</feature>
<comment type="caution">
    <text evidence="2">The sequence shown here is derived from an EMBL/GenBank/DDBJ whole genome shotgun (WGS) entry which is preliminary data.</text>
</comment>
<dbReference type="Pfam" id="PF01208">
    <property type="entry name" value="URO-D"/>
    <property type="match status" value="2"/>
</dbReference>
<keyword evidence="2" id="KW-0808">Transferase</keyword>
<dbReference type="Gene3D" id="3.20.20.210">
    <property type="match status" value="2"/>
</dbReference>
<evidence type="ECO:0000313" key="3">
    <source>
        <dbReference type="Proteomes" id="UP001174909"/>
    </source>
</evidence>
<dbReference type="GO" id="GO:0008168">
    <property type="term" value="F:methyltransferase activity"/>
    <property type="evidence" value="ECO:0007669"/>
    <property type="project" value="UniProtKB-KW"/>
</dbReference>
<dbReference type="AlphaFoldDB" id="A0AA35QT94"/>
<dbReference type="GO" id="GO:0032259">
    <property type="term" value="P:methylation"/>
    <property type="evidence" value="ECO:0007669"/>
    <property type="project" value="UniProtKB-KW"/>
</dbReference>
<dbReference type="GO" id="GO:0006779">
    <property type="term" value="P:porphyrin-containing compound biosynthetic process"/>
    <property type="evidence" value="ECO:0007669"/>
    <property type="project" value="InterPro"/>
</dbReference>
<dbReference type="InterPro" id="IPR000257">
    <property type="entry name" value="Uroporphyrinogen_deCOase"/>
</dbReference>
<gene>
    <name evidence="2" type="ORF">GBAR_LOCUS421</name>
</gene>
<keyword evidence="3" id="KW-1185">Reference proteome</keyword>
<dbReference type="GO" id="GO:0004853">
    <property type="term" value="F:uroporphyrinogen decarboxylase activity"/>
    <property type="evidence" value="ECO:0007669"/>
    <property type="project" value="InterPro"/>
</dbReference>
<reference evidence="2" key="1">
    <citation type="submission" date="2023-03" db="EMBL/GenBank/DDBJ databases">
        <authorList>
            <person name="Steffen K."/>
            <person name="Cardenas P."/>
        </authorList>
    </citation>
    <scope>NUCLEOTIDE SEQUENCE</scope>
</reference>
<evidence type="ECO:0000259" key="1">
    <source>
        <dbReference type="Pfam" id="PF01208"/>
    </source>
</evidence>
<name>A0AA35QT94_GEOBA</name>
<dbReference type="PANTHER" id="PTHR47099">
    <property type="entry name" value="METHYLCOBAMIDE:COM METHYLTRANSFERASE MTBA"/>
    <property type="match status" value="1"/>
</dbReference>
<sequence>MAARLAATGYTELGFDAVAPYFTIIQESSALGCDMQWEEKDNWPTVVRMYRPIWKDSRDIHIPSGFLEHPDNIAITKSIEILKQEIGNEVAIIGKTMGPWTLAYHVFGVENFLLMTIDDPDETMRCTHLPDHATGDLVSGEYYRRFLQDIHIEMAERLNVPLILHICGNTLDRMPYIADTGMAYFHFDSKNDPQAAMDTVEGKIGLVGNINNPTTLYARGPAEVREEVFACLDAGVQMIAPECAVPLATKLENLIAIPDAVREWCETNT</sequence>